<dbReference type="PANTHER" id="PTHR38102">
    <property type="entry name" value="PERIPLASMIC CHAPERONE SPY"/>
    <property type="match status" value="1"/>
</dbReference>
<evidence type="ECO:0000256" key="1">
    <source>
        <dbReference type="ARBA" id="ARBA00004418"/>
    </source>
</evidence>
<protein>
    <submittedName>
        <fullName evidence="5">CpxP family protein</fullName>
    </submittedName>
</protein>
<dbReference type="RefSeq" id="WP_161445635.1">
    <property type="nucleotide sequence ID" value="NZ_WXWV01000308.1"/>
</dbReference>
<keyword evidence="4" id="KW-0574">Periplasm</keyword>
<comment type="similarity">
    <text evidence="2">Belongs to the CpxP/Spy family.</text>
</comment>
<comment type="subcellular location">
    <subcellularLocation>
        <location evidence="1">Periplasm</location>
    </subcellularLocation>
</comment>
<dbReference type="Proteomes" id="UP000465712">
    <property type="component" value="Unassembled WGS sequence"/>
</dbReference>
<dbReference type="InterPro" id="IPR052211">
    <property type="entry name" value="Cpx_auxiliary_protein"/>
</dbReference>
<proteinExistence type="inferred from homology"/>
<dbReference type="NCBIfam" id="NF009391">
    <property type="entry name" value="PRK12750.1"/>
    <property type="match status" value="1"/>
</dbReference>
<dbReference type="InterPro" id="IPR012899">
    <property type="entry name" value="LTXXQ"/>
</dbReference>
<evidence type="ECO:0000256" key="4">
    <source>
        <dbReference type="ARBA" id="ARBA00022764"/>
    </source>
</evidence>
<accession>A0A7X4WDB6</accession>
<dbReference type="CDD" id="cd09916">
    <property type="entry name" value="CpxP_like"/>
    <property type="match status" value="1"/>
</dbReference>
<comment type="caution">
    <text evidence="5">The sequence shown here is derived from an EMBL/GenBank/DDBJ whole genome shotgun (WGS) entry which is preliminary data.</text>
</comment>
<dbReference type="Pfam" id="PF07813">
    <property type="entry name" value="LTXXQ"/>
    <property type="match status" value="1"/>
</dbReference>
<evidence type="ECO:0000313" key="6">
    <source>
        <dbReference type="Proteomes" id="UP000465712"/>
    </source>
</evidence>
<gene>
    <name evidence="5" type="ORF">CAG72_13860</name>
</gene>
<organism evidence="5 6">
    <name type="scientific">Photobacterium halotolerans</name>
    <dbReference type="NCBI Taxonomy" id="265726"/>
    <lineage>
        <taxon>Bacteria</taxon>
        <taxon>Pseudomonadati</taxon>
        <taxon>Pseudomonadota</taxon>
        <taxon>Gammaproteobacteria</taxon>
        <taxon>Vibrionales</taxon>
        <taxon>Vibrionaceae</taxon>
        <taxon>Photobacterium</taxon>
    </lineage>
</organism>
<reference evidence="5 6" key="1">
    <citation type="submission" date="2017-05" db="EMBL/GenBank/DDBJ databases">
        <title>High clonality and local adaptation shapes Vibrionaceae linages within an endangered oasis.</title>
        <authorList>
            <person name="Vazquez-Rosas-Landa M."/>
        </authorList>
    </citation>
    <scope>NUCLEOTIDE SEQUENCE [LARGE SCALE GENOMIC DNA]</scope>
    <source>
        <strain evidence="5 6">P46_P4S1P180</strain>
    </source>
</reference>
<dbReference type="PIRSF" id="PIRSF034445">
    <property type="entry name" value="CpxP_Spy"/>
    <property type="match status" value="1"/>
</dbReference>
<dbReference type="AlphaFoldDB" id="A0A7X4WDB6"/>
<evidence type="ECO:0000313" key="5">
    <source>
        <dbReference type="EMBL" id="NAW66307.1"/>
    </source>
</evidence>
<dbReference type="Gene3D" id="1.20.120.1490">
    <property type="match status" value="1"/>
</dbReference>
<evidence type="ECO:0000256" key="2">
    <source>
        <dbReference type="ARBA" id="ARBA00008441"/>
    </source>
</evidence>
<dbReference type="GO" id="GO:0030288">
    <property type="term" value="C:outer membrane-bounded periplasmic space"/>
    <property type="evidence" value="ECO:0007669"/>
    <property type="project" value="TreeGrafter"/>
</dbReference>
<dbReference type="PANTHER" id="PTHR38102:SF1">
    <property type="entry name" value="PERIPLASMIC CHAPERONE SPY"/>
    <property type="match status" value="1"/>
</dbReference>
<dbReference type="GO" id="GO:0051082">
    <property type="term" value="F:unfolded protein binding"/>
    <property type="evidence" value="ECO:0007669"/>
    <property type="project" value="TreeGrafter"/>
</dbReference>
<name>A0A7X4WDB6_9GAMM</name>
<sequence length="168" mass="19057">MNKTMTQTMKATVAMVLAVPMLLGSASALAEGGKSHGKGHYGDCGGHRAERGIMQSLELTDAQKEQMRSLRESNKAEMRENMAQGREAMKANRDKMQDLLLADNFDENAVRELAKQMSEQQIERRVSMMKKRHDMLNILTPEQKAQYKTLKAEKQAECMAKWQEKHSE</sequence>
<evidence type="ECO:0000256" key="3">
    <source>
        <dbReference type="ARBA" id="ARBA00022729"/>
    </source>
</evidence>
<dbReference type="EMBL" id="WXWW01000204">
    <property type="protein sequence ID" value="NAW66307.1"/>
    <property type="molecule type" value="Genomic_DNA"/>
</dbReference>
<keyword evidence="3" id="KW-0732">Signal</keyword>